<keyword evidence="5" id="KW-0611">Plant defense</keyword>
<name>J3N9A5_ORYBR</name>
<dbReference type="PANTHER" id="PTHR19338:SF69">
    <property type="entry name" value="OS07G0294100 PROTEIN"/>
    <property type="match status" value="1"/>
</dbReference>
<keyword evidence="3" id="KW-0677">Repeat</keyword>
<organism evidence="7">
    <name type="scientific">Oryza brachyantha</name>
    <name type="common">malo sina</name>
    <dbReference type="NCBI Taxonomy" id="4533"/>
    <lineage>
        <taxon>Eukaryota</taxon>
        <taxon>Viridiplantae</taxon>
        <taxon>Streptophyta</taxon>
        <taxon>Embryophyta</taxon>
        <taxon>Tracheophyta</taxon>
        <taxon>Spermatophyta</taxon>
        <taxon>Magnoliopsida</taxon>
        <taxon>Liliopsida</taxon>
        <taxon>Poales</taxon>
        <taxon>Poaceae</taxon>
        <taxon>BOP clade</taxon>
        <taxon>Oryzoideae</taxon>
        <taxon>Oryzeae</taxon>
        <taxon>Oryzinae</taxon>
        <taxon>Oryza</taxon>
    </lineage>
</organism>
<dbReference type="OMA" id="MAIDPHI"/>
<comment type="similarity">
    <text evidence="1">Belongs to the disease resistance NB-LRR family.</text>
</comment>
<dbReference type="InterPro" id="IPR038005">
    <property type="entry name" value="RX-like_CC"/>
</dbReference>
<protein>
    <recommendedName>
        <fullName evidence="6">Disease resistance N-terminal domain-containing protein</fullName>
    </recommendedName>
</protein>
<dbReference type="InterPro" id="IPR041118">
    <property type="entry name" value="Rx_N"/>
</dbReference>
<evidence type="ECO:0000313" key="7">
    <source>
        <dbReference type="EnsemblPlants" id="OB11G23910.1"/>
    </source>
</evidence>
<dbReference type="Pfam" id="PF18052">
    <property type="entry name" value="Rx_N"/>
    <property type="match status" value="1"/>
</dbReference>
<reference evidence="7" key="2">
    <citation type="submission" date="2013-04" db="UniProtKB">
        <authorList>
            <consortium name="EnsemblPlants"/>
        </authorList>
    </citation>
    <scope>IDENTIFICATION</scope>
</reference>
<dbReference type="Gramene" id="OB11G23910.1">
    <property type="protein sequence ID" value="OB11G23910.1"/>
    <property type="gene ID" value="OB11G23910"/>
</dbReference>
<dbReference type="eggNOG" id="KOG4658">
    <property type="taxonomic scope" value="Eukaryota"/>
</dbReference>
<accession>J3N9A5</accession>
<evidence type="ECO:0000256" key="2">
    <source>
        <dbReference type="ARBA" id="ARBA00022614"/>
    </source>
</evidence>
<reference evidence="7" key="1">
    <citation type="journal article" date="2013" name="Nat. Commun.">
        <title>Whole-genome sequencing of Oryza brachyantha reveals mechanisms underlying Oryza genome evolution.</title>
        <authorList>
            <person name="Chen J."/>
            <person name="Huang Q."/>
            <person name="Gao D."/>
            <person name="Wang J."/>
            <person name="Lang Y."/>
            <person name="Liu T."/>
            <person name="Li B."/>
            <person name="Bai Z."/>
            <person name="Luis Goicoechea J."/>
            <person name="Liang C."/>
            <person name="Chen C."/>
            <person name="Zhang W."/>
            <person name="Sun S."/>
            <person name="Liao Y."/>
            <person name="Zhang X."/>
            <person name="Yang L."/>
            <person name="Song C."/>
            <person name="Wang M."/>
            <person name="Shi J."/>
            <person name="Liu G."/>
            <person name="Liu J."/>
            <person name="Zhou H."/>
            <person name="Zhou W."/>
            <person name="Yu Q."/>
            <person name="An N."/>
            <person name="Chen Y."/>
            <person name="Cai Q."/>
            <person name="Wang B."/>
            <person name="Liu B."/>
            <person name="Min J."/>
            <person name="Huang Y."/>
            <person name="Wu H."/>
            <person name="Li Z."/>
            <person name="Zhang Y."/>
            <person name="Yin Y."/>
            <person name="Song W."/>
            <person name="Jiang J."/>
            <person name="Jackson S.A."/>
            <person name="Wing R.A."/>
            <person name="Wang J."/>
            <person name="Chen M."/>
        </authorList>
    </citation>
    <scope>NUCLEOTIDE SEQUENCE [LARGE SCALE GENOMIC DNA]</scope>
    <source>
        <strain evidence="7">cv. IRGC 101232</strain>
    </source>
</reference>
<keyword evidence="4" id="KW-0547">Nucleotide-binding</keyword>
<dbReference type="GO" id="GO:0000166">
    <property type="term" value="F:nucleotide binding"/>
    <property type="evidence" value="ECO:0007669"/>
    <property type="project" value="UniProtKB-KW"/>
</dbReference>
<dbReference type="CDD" id="cd14798">
    <property type="entry name" value="RX-CC_like"/>
    <property type="match status" value="1"/>
</dbReference>
<dbReference type="Gene3D" id="1.20.5.4130">
    <property type="match status" value="1"/>
</dbReference>
<dbReference type="HOGENOM" id="CLU_000837_29_4_1"/>
<evidence type="ECO:0000256" key="3">
    <source>
        <dbReference type="ARBA" id="ARBA00022737"/>
    </source>
</evidence>
<keyword evidence="8" id="KW-1185">Reference proteome</keyword>
<dbReference type="AlphaFoldDB" id="J3N9A5"/>
<evidence type="ECO:0000256" key="1">
    <source>
        <dbReference type="ARBA" id="ARBA00008894"/>
    </source>
</evidence>
<dbReference type="GO" id="GO:0006952">
    <property type="term" value="P:defense response"/>
    <property type="evidence" value="ECO:0007669"/>
    <property type="project" value="UniProtKB-KW"/>
</dbReference>
<proteinExistence type="inferred from homology"/>
<evidence type="ECO:0000256" key="4">
    <source>
        <dbReference type="ARBA" id="ARBA00022741"/>
    </source>
</evidence>
<dbReference type="EnsemblPlants" id="OB11G23910.1">
    <property type="protein sequence ID" value="OB11G23910.1"/>
    <property type="gene ID" value="OB11G23910"/>
</dbReference>
<evidence type="ECO:0000259" key="6">
    <source>
        <dbReference type="Pfam" id="PF18052"/>
    </source>
</evidence>
<dbReference type="PANTHER" id="PTHR19338">
    <property type="entry name" value="TRANSLOCASE OF INNER MITOCHONDRIAL MEMBRANE 13 HOMOLOG"/>
    <property type="match status" value="1"/>
</dbReference>
<feature type="domain" description="Disease resistance N-terminal" evidence="6">
    <location>
        <begin position="7"/>
        <end position="89"/>
    </location>
</feature>
<keyword evidence="2" id="KW-0433">Leucine-rich repeat</keyword>
<evidence type="ECO:0000256" key="5">
    <source>
        <dbReference type="ARBA" id="ARBA00022821"/>
    </source>
</evidence>
<evidence type="ECO:0000313" key="8">
    <source>
        <dbReference type="Proteomes" id="UP000006038"/>
    </source>
</evidence>
<dbReference type="Proteomes" id="UP000006038">
    <property type="component" value="Chromosome 11"/>
</dbReference>
<sequence>MEFAIEAIGTVLPKLGELLKEYELQKSVKEGKRFLKVELESMQPAFKKVSDISLDQLDEQVWIWARDVRELSYSIEDIIDNFMLQADAVEPIKKYNLTRLINKYHKLSQVMTHRKIGNDIKYVKEVMEQHDRYMTDVAAAKPPMAIDPHILELYERVTNLVGIDKPHNDLINRLSMGDEASK</sequence>